<reference evidence="1 2" key="1">
    <citation type="submission" date="2022-05" db="EMBL/GenBank/DDBJ databases">
        <authorList>
            <consortium name="Genoscope - CEA"/>
            <person name="William W."/>
        </authorList>
    </citation>
    <scope>NUCLEOTIDE SEQUENCE [LARGE SCALE GENOMIC DNA]</scope>
</reference>
<name>A0ABN8NQ34_9CNID</name>
<accession>A0ABN8NQ34</accession>
<dbReference type="Gene3D" id="1.10.287.690">
    <property type="entry name" value="Helix hairpin bin"/>
    <property type="match status" value="1"/>
</dbReference>
<dbReference type="InterPro" id="IPR043502">
    <property type="entry name" value="DNA/RNA_pol_sf"/>
</dbReference>
<keyword evidence="2" id="KW-1185">Reference proteome</keyword>
<feature type="non-terminal residue" evidence="1">
    <location>
        <position position="180"/>
    </location>
</feature>
<evidence type="ECO:0000313" key="1">
    <source>
        <dbReference type="EMBL" id="CAH3116608.1"/>
    </source>
</evidence>
<feature type="non-terminal residue" evidence="1">
    <location>
        <position position="1"/>
    </location>
</feature>
<protein>
    <recommendedName>
        <fullName evidence="3">DNA-directed DNA polymerase</fullName>
    </recommendedName>
</protein>
<dbReference type="Proteomes" id="UP001159405">
    <property type="component" value="Unassembled WGS sequence"/>
</dbReference>
<dbReference type="SUPFAM" id="SSF56672">
    <property type="entry name" value="DNA/RNA polymerases"/>
    <property type="match status" value="1"/>
</dbReference>
<gene>
    <name evidence="1" type="ORF">PLOB_00024155</name>
</gene>
<dbReference type="PANTHER" id="PTHR33568">
    <property type="entry name" value="DNA POLYMERASE"/>
    <property type="match status" value="1"/>
</dbReference>
<comment type="caution">
    <text evidence="1">The sequence shown here is derived from an EMBL/GenBank/DDBJ whole genome shotgun (WGS) entry which is preliminary data.</text>
</comment>
<dbReference type="EMBL" id="CALNXK010000029">
    <property type="protein sequence ID" value="CAH3116608.1"/>
    <property type="molecule type" value="Genomic_DNA"/>
</dbReference>
<proteinExistence type="predicted"/>
<sequence length="180" mass="20854">IRHVHNGGEQSFRTIVDAYFVDGYDPLICTVYEFHGCLYHGCPRCYPSRRHYAVPERSVEELYQATLCKRMALLRADYTVIEMWECEWDRLVDSEPAKRDYILRYQEREGIRLDIASIAKNPGRKATTKLMLNSFWGKFGERVNKPTTVTVKDPAHLFSLISDAAVDLSTLRLCTDDILE</sequence>
<evidence type="ECO:0000313" key="2">
    <source>
        <dbReference type="Proteomes" id="UP001159405"/>
    </source>
</evidence>
<dbReference type="PANTHER" id="PTHR33568:SF3">
    <property type="entry name" value="DNA-DIRECTED DNA POLYMERASE"/>
    <property type="match status" value="1"/>
</dbReference>
<evidence type="ECO:0008006" key="3">
    <source>
        <dbReference type="Google" id="ProtNLM"/>
    </source>
</evidence>
<organism evidence="1 2">
    <name type="scientific">Porites lobata</name>
    <dbReference type="NCBI Taxonomy" id="104759"/>
    <lineage>
        <taxon>Eukaryota</taxon>
        <taxon>Metazoa</taxon>
        <taxon>Cnidaria</taxon>
        <taxon>Anthozoa</taxon>
        <taxon>Hexacorallia</taxon>
        <taxon>Scleractinia</taxon>
        <taxon>Fungiina</taxon>
        <taxon>Poritidae</taxon>
        <taxon>Porites</taxon>
    </lineage>
</organism>